<evidence type="ECO:0000313" key="2">
    <source>
        <dbReference type="Proteomes" id="UP000056109"/>
    </source>
</evidence>
<evidence type="ECO:0000313" key="1">
    <source>
        <dbReference type="EMBL" id="CEF40563.1"/>
    </source>
</evidence>
<protein>
    <submittedName>
        <fullName evidence="1">Uncharacterized protein</fullName>
    </submittedName>
</protein>
<gene>
    <name evidence="1" type="ORF">ASN_1193</name>
</gene>
<dbReference type="PATRIC" id="fig|446692.3.peg.1192"/>
<dbReference type="EMBL" id="LN606600">
    <property type="protein sequence ID" value="CEF40563.1"/>
    <property type="molecule type" value="Genomic_DNA"/>
</dbReference>
<sequence>MALISLHRDGRTGFSAVKTVCQRSTFETDAFLHG</sequence>
<accession>A0A0U5B7P0</accession>
<organism evidence="1 2">
    <name type="scientific">Acetobacter senegalensis</name>
    <dbReference type="NCBI Taxonomy" id="446692"/>
    <lineage>
        <taxon>Bacteria</taxon>
        <taxon>Pseudomonadati</taxon>
        <taxon>Pseudomonadota</taxon>
        <taxon>Alphaproteobacteria</taxon>
        <taxon>Acetobacterales</taxon>
        <taxon>Acetobacteraceae</taxon>
        <taxon>Acetobacter</taxon>
    </lineage>
</organism>
<dbReference type="Proteomes" id="UP000056109">
    <property type="component" value="Chromosome I"/>
</dbReference>
<dbReference type="KEGG" id="asz:ASN_1193"/>
<reference evidence="2" key="1">
    <citation type="submission" date="2014-09" db="EMBL/GenBank/DDBJ databases">
        <authorList>
            <person name="Illeghems K.G."/>
        </authorList>
    </citation>
    <scope>NUCLEOTIDE SEQUENCE [LARGE SCALE GENOMIC DNA]</scope>
    <source>
        <strain evidence="2">108B</strain>
    </source>
</reference>
<proteinExistence type="predicted"/>
<keyword evidence="2" id="KW-1185">Reference proteome</keyword>
<name>A0A0U5B7P0_9PROT</name>
<dbReference type="AlphaFoldDB" id="A0A0U5B7P0"/>